<sequence>MEGRNNRWWSAVAVLLLASCAHVRPADPVPPHDEFTVDSKVLGEQRAVNVSLPVEYDGARAFPVVYMPDGALDEDFPHVANTLLELTKRGDIEPVILVGIPNTVRRRDLTPPTEVEEDKKVAPVVGGSAKFRQFIREELFPAIEAKYRVTQQRTIVGESLAGLFIIETLFLEPELFSGYVAFSPSLWWNEHELVRKAEARFLSWNGRSGALYFTAADETDIRPHTDALQFILSKAQPGGLYTTYAPKPQEHHHTIFRAAKEEGLRTVLRALQASSRSP</sequence>
<name>A0A2W5TYS9_9BACT</name>
<comment type="caution">
    <text evidence="4">The sequence shown here is derived from an EMBL/GenBank/DDBJ whole genome shotgun (WGS) entry which is preliminary data.</text>
</comment>
<evidence type="ECO:0000256" key="2">
    <source>
        <dbReference type="ARBA" id="ARBA00022801"/>
    </source>
</evidence>
<feature type="chain" id="PRO_5016087502" evidence="3">
    <location>
        <begin position="27"/>
        <end position="278"/>
    </location>
</feature>
<dbReference type="PANTHER" id="PTHR40841:SF2">
    <property type="entry name" value="SIDEROPHORE-DEGRADING ESTERASE (EUROFUNG)"/>
    <property type="match status" value="1"/>
</dbReference>
<dbReference type="PANTHER" id="PTHR40841">
    <property type="entry name" value="SIDEROPHORE TRIACETYLFUSARININE C ESTERASE"/>
    <property type="match status" value="1"/>
</dbReference>
<organism evidence="4 5">
    <name type="scientific">Archangium gephyra</name>
    <dbReference type="NCBI Taxonomy" id="48"/>
    <lineage>
        <taxon>Bacteria</taxon>
        <taxon>Pseudomonadati</taxon>
        <taxon>Myxococcota</taxon>
        <taxon>Myxococcia</taxon>
        <taxon>Myxococcales</taxon>
        <taxon>Cystobacterineae</taxon>
        <taxon>Archangiaceae</taxon>
        <taxon>Archangium</taxon>
    </lineage>
</organism>
<keyword evidence="2" id="KW-0378">Hydrolase</keyword>
<feature type="signal peptide" evidence="3">
    <location>
        <begin position="1"/>
        <end position="26"/>
    </location>
</feature>
<protein>
    <submittedName>
        <fullName evidence="4">Esterase</fullName>
    </submittedName>
</protein>
<dbReference type="Pfam" id="PF00756">
    <property type="entry name" value="Esterase"/>
    <property type="match status" value="1"/>
</dbReference>
<dbReference type="SUPFAM" id="SSF53474">
    <property type="entry name" value="alpha/beta-Hydrolases"/>
    <property type="match status" value="1"/>
</dbReference>
<evidence type="ECO:0000256" key="1">
    <source>
        <dbReference type="ARBA" id="ARBA00005622"/>
    </source>
</evidence>
<evidence type="ECO:0000256" key="3">
    <source>
        <dbReference type="SAM" id="SignalP"/>
    </source>
</evidence>
<gene>
    <name evidence="4" type="ORF">DI536_00315</name>
</gene>
<dbReference type="InterPro" id="IPR052558">
    <property type="entry name" value="Siderophore_Hydrolase_D"/>
</dbReference>
<dbReference type="Proteomes" id="UP000249061">
    <property type="component" value="Unassembled WGS sequence"/>
</dbReference>
<dbReference type="GO" id="GO:0016788">
    <property type="term" value="F:hydrolase activity, acting on ester bonds"/>
    <property type="evidence" value="ECO:0007669"/>
    <property type="project" value="TreeGrafter"/>
</dbReference>
<dbReference type="InterPro" id="IPR000801">
    <property type="entry name" value="Esterase-like"/>
</dbReference>
<dbReference type="EMBL" id="QFQP01000001">
    <property type="protein sequence ID" value="PZR18363.1"/>
    <property type="molecule type" value="Genomic_DNA"/>
</dbReference>
<comment type="similarity">
    <text evidence="1">Belongs to the esterase D family.</text>
</comment>
<dbReference type="Gene3D" id="3.40.50.1820">
    <property type="entry name" value="alpha/beta hydrolase"/>
    <property type="match status" value="1"/>
</dbReference>
<dbReference type="InterPro" id="IPR029058">
    <property type="entry name" value="AB_hydrolase_fold"/>
</dbReference>
<dbReference type="PROSITE" id="PS51257">
    <property type="entry name" value="PROKAR_LIPOPROTEIN"/>
    <property type="match status" value="1"/>
</dbReference>
<proteinExistence type="inferred from homology"/>
<accession>A0A2W5TYS9</accession>
<evidence type="ECO:0000313" key="5">
    <source>
        <dbReference type="Proteomes" id="UP000249061"/>
    </source>
</evidence>
<evidence type="ECO:0000313" key="4">
    <source>
        <dbReference type="EMBL" id="PZR18363.1"/>
    </source>
</evidence>
<reference evidence="4 5" key="1">
    <citation type="submission" date="2017-08" db="EMBL/GenBank/DDBJ databases">
        <title>Infants hospitalized years apart are colonized by the same room-sourced microbial strains.</title>
        <authorList>
            <person name="Brooks B."/>
            <person name="Olm M.R."/>
            <person name="Firek B.A."/>
            <person name="Baker R."/>
            <person name="Thomas B.C."/>
            <person name="Morowitz M.J."/>
            <person name="Banfield J.F."/>
        </authorList>
    </citation>
    <scope>NUCLEOTIDE SEQUENCE [LARGE SCALE GENOMIC DNA]</scope>
    <source>
        <strain evidence="4">S2_003_000_R2_14</strain>
    </source>
</reference>
<dbReference type="AlphaFoldDB" id="A0A2W5TYS9"/>
<keyword evidence="3" id="KW-0732">Signal</keyword>